<dbReference type="InterPro" id="IPR010770">
    <property type="entry name" value="Ecd"/>
</dbReference>
<gene>
    <name evidence="1" type="ORF">DIATSA_LOCUS11289</name>
</gene>
<dbReference type="PANTHER" id="PTHR13060">
    <property type="entry name" value="SGT1 PROTEIN HSGT1 SUPPRESSOR OF GCR2"/>
    <property type="match status" value="1"/>
</dbReference>
<keyword evidence="2" id="KW-1185">Reference proteome</keyword>
<organism evidence="1 2">
    <name type="scientific">Diatraea saccharalis</name>
    <name type="common">sugarcane borer</name>
    <dbReference type="NCBI Taxonomy" id="40085"/>
    <lineage>
        <taxon>Eukaryota</taxon>
        <taxon>Metazoa</taxon>
        <taxon>Ecdysozoa</taxon>
        <taxon>Arthropoda</taxon>
        <taxon>Hexapoda</taxon>
        <taxon>Insecta</taxon>
        <taxon>Pterygota</taxon>
        <taxon>Neoptera</taxon>
        <taxon>Endopterygota</taxon>
        <taxon>Lepidoptera</taxon>
        <taxon>Glossata</taxon>
        <taxon>Ditrysia</taxon>
        <taxon>Pyraloidea</taxon>
        <taxon>Crambidae</taxon>
        <taxon>Crambinae</taxon>
        <taxon>Diatraea</taxon>
    </lineage>
</organism>
<evidence type="ECO:0000313" key="2">
    <source>
        <dbReference type="Proteomes" id="UP001153714"/>
    </source>
</evidence>
<name>A0A9N9WJ91_9NEOP</name>
<dbReference type="AlphaFoldDB" id="A0A9N9WJ91"/>
<reference evidence="1" key="2">
    <citation type="submission" date="2022-10" db="EMBL/GenBank/DDBJ databases">
        <authorList>
            <consortium name="ENA_rothamsted_submissions"/>
            <consortium name="culmorum"/>
            <person name="King R."/>
        </authorList>
    </citation>
    <scope>NUCLEOTIDE SEQUENCE</scope>
</reference>
<evidence type="ECO:0000313" key="1">
    <source>
        <dbReference type="EMBL" id="CAG9793876.1"/>
    </source>
</evidence>
<dbReference type="OrthoDB" id="27237at2759"/>
<dbReference type="PANTHER" id="PTHR13060:SF0">
    <property type="entry name" value="PROTEIN ECDYSONELESS HOMOLOG"/>
    <property type="match status" value="1"/>
</dbReference>
<dbReference type="Proteomes" id="UP001153714">
    <property type="component" value="Chromosome 6"/>
</dbReference>
<dbReference type="GO" id="GO:0005634">
    <property type="term" value="C:nucleus"/>
    <property type="evidence" value="ECO:0007669"/>
    <property type="project" value="TreeGrafter"/>
</dbReference>
<evidence type="ECO:0008006" key="3">
    <source>
        <dbReference type="Google" id="ProtNLM"/>
    </source>
</evidence>
<protein>
    <recommendedName>
        <fullName evidence="3">Ecdysoneless</fullName>
    </recommendedName>
</protein>
<proteinExistence type="predicted"/>
<dbReference type="Pfam" id="PF07093">
    <property type="entry name" value="SGT1"/>
    <property type="match status" value="1"/>
</dbReference>
<dbReference type="EMBL" id="OU893337">
    <property type="protein sequence ID" value="CAG9793876.1"/>
    <property type="molecule type" value="Genomic_DNA"/>
</dbReference>
<sequence length="557" mass="64161">MTEQKRMCNSNFEDTVHVSFFLLDVDETAELENLCDSINETIKLLAKDYIWHKEEFKVHIPITNENKNNPVQLQSTTCFGDNIEDEWFIAYLVFEISKVFHNLIIQMRDNDGDFLLIEAAMFLPSWANPENTENRVFIYKGHIRMVPPAVIDLNKVFTIREALDLVIHLPDFTKVSTAIEEAVWSRIKQYPQQVNQNFHNALVKLPLDLAALLSLNPTFISAIVESYCSLDMFDLKHCQNLEYQDPIIVKVKFTKCLYAMLMHSKYVKIRGHSENDKKGVLGLKLACGFQILMKNLTKDVFSTKDFIRFLNNLTDIGYFRQNIKDSKEYNELLEKAKQYFLDTECSIYTSKSKNISKIMGSDNFQVIKESLKNADPNKADLSEDCDDWLNINEQQLDELLNRRYNYDIKFRKDDVLTPQAITTKLNNFLNESSDFEGVDSREINESDNQCINFDADNFVNCLQRMLSFPPSENTNDSDSNDSDFEIESDISDEDEALEKELASKLDSFANNRKSCETVVHNITESIKEEGLSGPSSNILKTIGISRKDMLDSDDDDG</sequence>
<reference evidence="1" key="1">
    <citation type="submission" date="2021-12" db="EMBL/GenBank/DDBJ databases">
        <authorList>
            <person name="King R."/>
        </authorList>
    </citation>
    <scope>NUCLEOTIDE SEQUENCE</scope>
</reference>
<accession>A0A9N9WJ91</accession>